<dbReference type="GO" id="GO:0006508">
    <property type="term" value="P:proteolysis"/>
    <property type="evidence" value="ECO:0007669"/>
    <property type="project" value="InterPro"/>
</dbReference>
<dbReference type="SUPFAM" id="SSF55166">
    <property type="entry name" value="Hedgehog/DD-peptidase"/>
    <property type="match status" value="1"/>
</dbReference>
<dbReference type="InterPro" id="IPR009045">
    <property type="entry name" value="Zn_M74/Hedgehog-like"/>
</dbReference>
<organism evidence="4">
    <name type="scientific">freshwater metagenome</name>
    <dbReference type="NCBI Taxonomy" id="449393"/>
    <lineage>
        <taxon>unclassified sequences</taxon>
        <taxon>metagenomes</taxon>
        <taxon>ecological metagenomes</taxon>
    </lineage>
</organism>
<gene>
    <name evidence="4" type="ORF">UFOPK3914_00651</name>
</gene>
<proteinExistence type="predicted"/>
<name>A0A6J7M1B7_9ZZZZ</name>
<evidence type="ECO:0000259" key="3">
    <source>
        <dbReference type="Pfam" id="PF02557"/>
    </source>
</evidence>
<evidence type="ECO:0000256" key="1">
    <source>
        <dbReference type="SAM" id="Coils"/>
    </source>
</evidence>
<dbReference type="GO" id="GO:0008233">
    <property type="term" value="F:peptidase activity"/>
    <property type="evidence" value="ECO:0007669"/>
    <property type="project" value="InterPro"/>
</dbReference>
<feature type="region of interest" description="Disordered" evidence="2">
    <location>
        <begin position="52"/>
        <end position="71"/>
    </location>
</feature>
<protein>
    <submittedName>
        <fullName evidence="4">Unannotated protein</fullName>
    </submittedName>
</protein>
<dbReference type="Gene3D" id="3.30.1380.10">
    <property type="match status" value="1"/>
</dbReference>
<feature type="coiled-coil region" evidence="1">
    <location>
        <begin position="73"/>
        <end position="107"/>
    </location>
</feature>
<evidence type="ECO:0000313" key="4">
    <source>
        <dbReference type="EMBL" id="CAB4974387.1"/>
    </source>
</evidence>
<dbReference type="Pfam" id="PF02557">
    <property type="entry name" value="VanY"/>
    <property type="match status" value="1"/>
</dbReference>
<keyword evidence="1" id="KW-0175">Coiled coil</keyword>
<dbReference type="CDD" id="cd14814">
    <property type="entry name" value="Peptidase_M15"/>
    <property type="match status" value="1"/>
</dbReference>
<dbReference type="EMBL" id="CAFBOG010000043">
    <property type="protein sequence ID" value="CAB4974387.1"/>
    <property type="molecule type" value="Genomic_DNA"/>
</dbReference>
<dbReference type="InterPro" id="IPR003709">
    <property type="entry name" value="VanY-like_core_dom"/>
</dbReference>
<sequence>MTPSRTTPVPRTNLRPRAVLWFVAAVSVPVFLTGALPVAAAPQAALPAPSQAAQTAQTAQKGGPGSGSSANQIDVLTATREEVTQKIQELDAQYAEQQGAVAQAEVAVGLANEAVGRARARVTLAENEVELARQTVRAYAVEAYITPPAEDALRVLSVGQADDASYANEVIKIMADDRHKVVDILVGKRKIAADESATADAAAAAAADQVAAKQAQLDELEGIRSEQESLATELDDRLDAALAEAAALAEIDRQMAAELAAQETALRKVAAVPSPRLQDVAVPAGAAPVGTVPTNGPAPTDPTTPNPVPGAPAPTSPPRTAPPATSPPPVPVPSGGGVSVTSVGGITVNVAIAGQIRGLLDAATAAGFNLRGGGYRSSAAQVATRRANCGPSYYDIYQKPASQCSPPTAIPGRSMHEQGRAIDFTSGGALITSRSNPAFVWLSRNASRFGMYNLPSEPWHWSTNGN</sequence>
<accession>A0A6J7M1B7</accession>
<feature type="domain" description="D-alanyl-D-alanine carboxypeptidase-like core" evidence="3">
    <location>
        <begin position="348"/>
        <end position="462"/>
    </location>
</feature>
<feature type="compositionally biased region" description="Pro residues" evidence="2">
    <location>
        <begin position="299"/>
        <end position="332"/>
    </location>
</feature>
<dbReference type="AlphaFoldDB" id="A0A6J7M1B7"/>
<reference evidence="4" key="1">
    <citation type="submission" date="2020-05" db="EMBL/GenBank/DDBJ databases">
        <authorList>
            <person name="Chiriac C."/>
            <person name="Salcher M."/>
            <person name="Ghai R."/>
            <person name="Kavagutti S V."/>
        </authorList>
    </citation>
    <scope>NUCLEOTIDE SEQUENCE</scope>
</reference>
<feature type="region of interest" description="Disordered" evidence="2">
    <location>
        <begin position="288"/>
        <end position="336"/>
    </location>
</feature>
<evidence type="ECO:0000256" key="2">
    <source>
        <dbReference type="SAM" id="MobiDB-lite"/>
    </source>
</evidence>